<dbReference type="EMBL" id="JADAQT010000058">
    <property type="protein sequence ID" value="MBE1875255.1"/>
    <property type="molecule type" value="Genomic_DNA"/>
</dbReference>
<dbReference type="InterPro" id="IPR001466">
    <property type="entry name" value="Beta-lactam-related"/>
</dbReference>
<evidence type="ECO:0000259" key="1">
    <source>
        <dbReference type="Pfam" id="PF00144"/>
    </source>
</evidence>
<dbReference type="InterPro" id="IPR012338">
    <property type="entry name" value="Beta-lactam/transpept-like"/>
</dbReference>
<dbReference type="Gene3D" id="3.40.710.10">
    <property type="entry name" value="DD-peptidase/beta-lactamase superfamily"/>
    <property type="match status" value="1"/>
</dbReference>
<organism evidence="2 3">
    <name type="scientific">Myceligenerans pegani</name>
    <dbReference type="NCBI Taxonomy" id="2776917"/>
    <lineage>
        <taxon>Bacteria</taxon>
        <taxon>Bacillati</taxon>
        <taxon>Actinomycetota</taxon>
        <taxon>Actinomycetes</taxon>
        <taxon>Micrococcales</taxon>
        <taxon>Promicromonosporaceae</taxon>
        <taxon>Myceligenerans</taxon>
    </lineage>
</organism>
<protein>
    <submittedName>
        <fullName evidence="2">Serine hydrolase</fullName>
    </submittedName>
</protein>
<gene>
    <name evidence="2" type="ORF">IHE71_05970</name>
</gene>
<reference evidence="2 3" key="1">
    <citation type="submission" date="2020-10" db="EMBL/GenBank/DDBJ databases">
        <title>Myceligenerans pegani sp. nov., an endophytic actinomycete isolated from Peganum harmala L. in Xinjiang, China.</title>
        <authorList>
            <person name="Xin L."/>
        </authorList>
    </citation>
    <scope>NUCLEOTIDE SEQUENCE [LARGE SCALE GENOMIC DNA]</scope>
    <source>
        <strain evidence="2 3">TRM65318</strain>
    </source>
</reference>
<dbReference type="GO" id="GO:0016787">
    <property type="term" value="F:hydrolase activity"/>
    <property type="evidence" value="ECO:0007669"/>
    <property type="project" value="UniProtKB-KW"/>
</dbReference>
<dbReference type="PANTHER" id="PTHR43283">
    <property type="entry name" value="BETA-LACTAMASE-RELATED"/>
    <property type="match status" value="1"/>
</dbReference>
<evidence type="ECO:0000313" key="2">
    <source>
        <dbReference type="EMBL" id="MBE1875255.1"/>
    </source>
</evidence>
<dbReference type="InterPro" id="IPR050789">
    <property type="entry name" value="Diverse_Enzym_Activities"/>
</dbReference>
<dbReference type="SUPFAM" id="SSF56601">
    <property type="entry name" value="beta-lactamase/transpeptidase-like"/>
    <property type="match status" value="1"/>
</dbReference>
<proteinExistence type="predicted"/>
<comment type="caution">
    <text evidence="2">The sequence shown here is derived from an EMBL/GenBank/DDBJ whole genome shotgun (WGS) entry which is preliminary data.</text>
</comment>
<keyword evidence="3" id="KW-1185">Reference proteome</keyword>
<dbReference type="RefSeq" id="WP_192861812.1">
    <property type="nucleotide sequence ID" value="NZ_JADAQT010000058.1"/>
</dbReference>
<keyword evidence="2" id="KW-0378">Hydrolase</keyword>
<sequence>MDVQSDRPLSAGTAAEAIDRLARRAATLDIALHTVEVSVGGELVASATCAPRGPYEPQRMYSVSKTVTGLAVGLLAADGALGLDDPIVRYFPEMAPVHPWLEATTIRHMLAMRGPHRSTTYKLTAGAWLESYFRVPPTHPPGTLFTYDTSAAYTLAALVERLAGVPLADYLRPRLFDPIGVSPDLRFLPGPEGVSHGGSGLVCTPRDLLRLAHLLLDDGMVDDRRDHRARTGGDDRDAHGATRLIPADYLRDATRPQADTTQLTWGGTLRGGYGYQMWLPDRGGWLMFGLGGQIVHGDPARGLAVVVTADTQACTGGDQRLLDDVMDLLVDPLAAEIDAGTTPGAHHAAVRLDWPAPWHDASTVPPPGGTYRNVAEGPGPAEIRASLTDDGGYLRAATRGDDRPDWNIEFRLDRAVWTRIAGEAAVVTAGRPAPGTLDVRCAIHGEDLATWRIRLAWAPDETLAVQAQAFSETADPAWTFCAAYRPV</sequence>
<dbReference type="Pfam" id="PF00144">
    <property type="entry name" value="Beta-lactamase"/>
    <property type="match status" value="1"/>
</dbReference>
<accession>A0ABR9MV41</accession>
<dbReference type="PANTHER" id="PTHR43283:SF7">
    <property type="entry name" value="BETA-LACTAMASE-RELATED DOMAIN-CONTAINING PROTEIN"/>
    <property type="match status" value="1"/>
</dbReference>
<dbReference type="Proteomes" id="UP000625527">
    <property type="component" value="Unassembled WGS sequence"/>
</dbReference>
<evidence type="ECO:0000313" key="3">
    <source>
        <dbReference type="Proteomes" id="UP000625527"/>
    </source>
</evidence>
<feature type="domain" description="Beta-lactamase-related" evidence="1">
    <location>
        <begin position="37"/>
        <end position="312"/>
    </location>
</feature>
<name>A0ABR9MV41_9MICO</name>